<dbReference type="EMBL" id="JACHIN010000007">
    <property type="protein sequence ID" value="MBB5079814.1"/>
    <property type="molecule type" value="Genomic_DNA"/>
</dbReference>
<dbReference type="PANTHER" id="PTHR30146:SF155">
    <property type="entry name" value="ALANINE RACEMASE"/>
    <property type="match status" value="1"/>
</dbReference>
<evidence type="ECO:0000256" key="1">
    <source>
        <dbReference type="ARBA" id="ARBA00023015"/>
    </source>
</evidence>
<name>A0A7W8A5C6_9ACTN</name>
<organism evidence="5 6">
    <name type="scientific">Nonomuraea endophytica</name>
    <dbReference type="NCBI Taxonomy" id="714136"/>
    <lineage>
        <taxon>Bacteria</taxon>
        <taxon>Bacillati</taxon>
        <taxon>Actinomycetota</taxon>
        <taxon>Actinomycetes</taxon>
        <taxon>Streptosporangiales</taxon>
        <taxon>Streptosporangiaceae</taxon>
        <taxon>Nonomuraea</taxon>
    </lineage>
</organism>
<dbReference type="CDD" id="cd06267">
    <property type="entry name" value="PBP1_LacI_sugar_binding-like"/>
    <property type="match status" value="1"/>
</dbReference>
<dbReference type="Pfam" id="PF08220">
    <property type="entry name" value="HTH_DeoR"/>
    <property type="match status" value="1"/>
</dbReference>
<dbReference type="SMART" id="SM00420">
    <property type="entry name" value="HTH_DEOR"/>
    <property type="match status" value="1"/>
</dbReference>
<dbReference type="InterPro" id="IPR036390">
    <property type="entry name" value="WH_DNA-bd_sf"/>
</dbReference>
<evidence type="ECO:0000313" key="6">
    <source>
        <dbReference type="Proteomes" id="UP000568380"/>
    </source>
</evidence>
<gene>
    <name evidence="5" type="ORF">HNR40_005300</name>
</gene>
<dbReference type="PRINTS" id="PR00037">
    <property type="entry name" value="HTHLACR"/>
</dbReference>
<dbReference type="Gene3D" id="3.40.50.2300">
    <property type="match status" value="2"/>
</dbReference>
<keyword evidence="1" id="KW-0805">Transcription regulation</keyword>
<reference evidence="5 6" key="1">
    <citation type="submission" date="2020-08" db="EMBL/GenBank/DDBJ databases">
        <title>Genomic Encyclopedia of Type Strains, Phase IV (KMG-IV): sequencing the most valuable type-strain genomes for metagenomic binning, comparative biology and taxonomic classification.</title>
        <authorList>
            <person name="Goeker M."/>
        </authorList>
    </citation>
    <scope>NUCLEOTIDE SEQUENCE [LARGE SCALE GENOMIC DNA]</scope>
    <source>
        <strain evidence="5 6">DSM 45385</strain>
    </source>
</reference>
<feature type="domain" description="HTH deoR-type" evidence="4">
    <location>
        <begin position="3"/>
        <end position="58"/>
    </location>
</feature>
<dbReference type="InterPro" id="IPR046335">
    <property type="entry name" value="LacI/GalR-like_sensor"/>
</dbReference>
<dbReference type="PROSITE" id="PS51000">
    <property type="entry name" value="HTH_DEOR_2"/>
    <property type="match status" value="1"/>
</dbReference>
<dbReference type="PROSITE" id="PS00894">
    <property type="entry name" value="HTH_DEOR_1"/>
    <property type="match status" value="1"/>
</dbReference>
<keyword evidence="6" id="KW-1185">Reference proteome</keyword>
<evidence type="ECO:0000256" key="3">
    <source>
        <dbReference type="ARBA" id="ARBA00023163"/>
    </source>
</evidence>
<dbReference type="SUPFAM" id="SSF53822">
    <property type="entry name" value="Periplasmic binding protein-like I"/>
    <property type="match status" value="1"/>
</dbReference>
<dbReference type="Proteomes" id="UP000568380">
    <property type="component" value="Unassembled WGS sequence"/>
</dbReference>
<protein>
    <submittedName>
        <fullName evidence="5">DNA-binding LacI/PurR family transcriptional regulator</fullName>
    </submittedName>
</protein>
<dbReference type="RefSeq" id="WP_221340832.1">
    <property type="nucleotide sequence ID" value="NZ_JACHIN010000007.1"/>
</dbReference>
<sequence length="356" mass="38015">MFVEQRHELILREVSERGSVRLTDLVERVGVSMVTLRRDVEHLAAQGLLKRVHGGVTRVRTDLPGSPAADTPTTPATGDTTLTIGMLVPSATYYYPAVIKGAREQAAKLGARLVLGVSRYDEAEERLQVAQLVAGGGVEGLLLTTTRQPDESHGDWLAGLKVPTVLVERRAGLGGPASLLDAVASHHAHGAFLGVRHLAALGHKRIAMVTRESPTAPRVRQGFEAALRDLDLSGYADLGIDQEGPSHNQVGDVVRAVRAEGVTALLVHNDEDALLLVQHLRSAGVTIPDEVSIVAYDDEVAALSDPPLTAVAPPKSAVGAHAVDLLIRRLTIGPQTPRQHIALLPELRPRASTRPR</sequence>
<dbReference type="PANTHER" id="PTHR30146">
    <property type="entry name" value="LACI-RELATED TRANSCRIPTIONAL REPRESSOR"/>
    <property type="match status" value="1"/>
</dbReference>
<evidence type="ECO:0000259" key="4">
    <source>
        <dbReference type="PROSITE" id="PS51000"/>
    </source>
</evidence>
<keyword evidence="2 5" id="KW-0238">DNA-binding</keyword>
<evidence type="ECO:0000313" key="5">
    <source>
        <dbReference type="EMBL" id="MBB5079814.1"/>
    </source>
</evidence>
<dbReference type="AlphaFoldDB" id="A0A7W8A5C6"/>
<dbReference type="GO" id="GO:0000976">
    <property type="term" value="F:transcription cis-regulatory region binding"/>
    <property type="evidence" value="ECO:0007669"/>
    <property type="project" value="TreeGrafter"/>
</dbReference>
<dbReference type="InterPro" id="IPR018356">
    <property type="entry name" value="Tscrpt_reg_HTH_DeoR_CS"/>
</dbReference>
<dbReference type="InterPro" id="IPR028082">
    <property type="entry name" value="Peripla_BP_I"/>
</dbReference>
<evidence type="ECO:0000256" key="2">
    <source>
        <dbReference type="ARBA" id="ARBA00023125"/>
    </source>
</evidence>
<accession>A0A7W8A5C6</accession>
<dbReference type="Gene3D" id="1.10.10.10">
    <property type="entry name" value="Winged helix-like DNA-binding domain superfamily/Winged helix DNA-binding domain"/>
    <property type="match status" value="1"/>
</dbReference>
<comment type="caution">
    <text evidence="5">The sequence shown here is derived from an EMBL/GenBank/DDBJ whole genome shotgun (WGS) entry which is preliminary data.</text>
</comment>
<dbReference type="GO" id="GO:0003700">
    <property type="term" value="F:DNA-binding transcription factor activity"/>
    <property type="evidence" value="ECO:0007669"/>
    <property type="project" value="InterPro"/>
</dbReference>
<dbReference type="InterPro" id="IPR036388">
    <property type="entry name" value="WH-like_DNA-bd_sf"/>
</dbReference>
<dbReference type="InterPro" id="IPR001034">
    <property type="entry name" value="DeoR_HTH"/>
</dbReference>
<dbReference type="Pfam" id="PF13377">
    <property type="entry name" value="Peripla_BP_3"/>
    <property type="match status" value="1"/>
</dbReference>
<keyword evidence="3" id="KW-0804">Transcription</keyword>
<dbReference type="SUPFAM" id="SSF46785">
    <property type="entry name" value="Winged helix' DNA-binding domain"/>
    <property type="match status" value="1"/>
</dbReference>
<proteinExistence type="predicted"/>